<feature type="chain" id="PRO_5035441063" evidence="3">
    <location>
        <begin position="20"/>
        <end position="525"/>
    </location>
</feature>
<evidence type="ECO:0000256" key="2">
    <source>
        <dbReference type="ARBA" id="ARBA00060933"/>
    </source>
</evidence>
<dbReference type="GO" id="GO:0005615">
    <property type="term" value="C:extracellular space"/>
    <property type="evidence" value="ECO:0007669"/>
    <property type="project" value="InterPro"/>
</dbReference>
<feature type="domain" description="Lipid-binding serum glycoprotein C-terminal" evidence="5">
    <location>
        <begin position="269"/>
        <end position="506"/>
    </location>
</feature>
<evidence type="ECO:0000259" key="5">
    <source>
        <dbReference type="SMART" id="SM00329"/>
    </source>
</evidence>
<evidence type="ECO:0000256" key="3">
    <source>
        <dbReference type="SAM" id="SignalP"/>
    </source>
</evidence>
<name>A0A8K0MPZ7_9ROSA</name>
<dbReference type="PANTHER" id="PTHR46801:SF2">
    <property type="entry name" value="LIPOPOLYSACCHARIDE-BINDING PROTEIN"/>
    <property type="match status" value="1"/>
</dbReference>
<dbReference type="PANTHER" id="PTHR46801">
    <property type="entry name" value="OS06G0309200 PROTEIN"/>
    <property type="match status" value="1"/>
</dbReference>
<dbReference type="InterPro" id="IPR017942">
    <property type="entry name" value="Lipid-bd_serum_glycop_N"/>
</dbReference>
<accession>A0A8K0MPZ7</accession>
<reference evidence="6" key="1">
    <citation type="submission" date="2020-03" db="EMBL/GenBank/DDBJ databases">
        <title>A high-quality chromosome-level genome assembly of a woody plant with both climbing and erect habits, Rhamnella rubrinervis.</title>
        <authorList>
            <person name="Lu Z."/>
            <person name="Yang Y."/>
            <person name="Zhu X."/>
            <person name="Sun Y."/>
        </authorList>
    </citation>
    <scope>NUCLEOTIDE SEQUENCE</scope>
    <source>
        <strain evidence="6">BYM</strain>
        <tissue evidence="6">Leaf</tissue>
    </source>
</reference>
<dbReference type="Gene3D" id="3.15.10.10">
    <property type="entry name" value="Bactericidal permeability-increasing protein, domain 1"/>
    <property type="match status" value="1"/>
</dbReference>
<feature type="domain" description="Lipid-binding serum glycoprotein N-terminal" evidence="4">
    <location>
        <begin position="29"/>
        <end position="252"/>
    </location>
</feature>
<dbReference type="EMBL" id="VOIH02000002">
    <property type="protein sequence ID" value="KAF3453380.1"/>
    <property type="molecule type" value="Genomic_DNA"/>
</dbReference>
<dbReference type="SMART" id="SM00328">
    <property type="entry name" value="BPI1"/>
    <property type="match status" value="1"/>
</dbReference>
<dbReference type="InterPro" id="IPR045897">
    <property type="entry name" value="BPI/LBP_pln"/>
</dbReference>
<dbReference type="AlphaFoldDB" id="A0A8K0MPZ7"/>
<keyword evidence="3" id="KW-0732">Signal</keyword>
<dbReference type="Gene3D" id="3.15.20.10">
    <property type="entry name" value="Bactericidal permeability-increasing protein, domain 2"/>
    <property type="match status" value="1"/>
</dbReference>
<comment type="similarity">
    <text evidence="2">Belongs to the BPI/LBP/Plunc superfamily. BPI/LBP (TC 1.C.40) family.</text>
</comment>
<sequence length="525" mass="57475">MKSIIISLILLLILVPAHTNEEGFISVLISNKGLDFVKDVLINNAISSIIPLQLPPIEKTVKIPVIGKVHFNLSNLTIYSVDIGSSYVETGDTGVVLVASGATAHMSVNWSYSYHALFIDIQDHGTAAIEVEDMQIGVTVALEDQEGTLRLNVLDSGCNVEGISVKLDGGASWLYQVVIDAFGGTIRSKVEDNIPPKITEGMIKLDSLLQSLPKQITVNDIVVMNVTFVGSPVLSNSSIELEINGLFSATDDLVSNVHPKELSEQFSCNPYAKMVEISLHENVFNSLSSVLFDENYMHWIVDKVPDQSLLNTSKWRYIVPQLYKQYPDDYMDLNITVSSPPTIKVVNDGIDVTIYLDVTVDVLDADEVIPVVCLSLEISASCTPDISGRKLVGSLELEQFTALLKWSKIGNIHMNIIQCVPITSSSLVTFPVTTSTKSCYSFHPAVINVFKSIYKLQPAMSVVLKTVIFPYVNLKLWQGIPLPLLHGFTLHNADIFCADSRVVICSDAAYAAQLSSFGSYLALSK</sequence>
<proteinExistence type="inferred from homology"/>
<evidence type="ECO:0000313" key="6">
    <source>
        <dbReference type="EMBL" id="KAF3453380.1"/>
    </source>
</evidence>
<comment type="caution">
    <text evidence="6">The sequence shown here is derived from an EMBL/GenBank/DDBJ whole genome shotgun (WGS) entry which is preliminary data.</text>
</comment>
<dbReference type="InterPro" id="IPR017943">
    <property type="entry name" value="Bactericidal_perm-incr_a/b_dom"/>
</dbReference>
<dbReference type="Pfam" id="PF02886">
    <property type="entry name" value="LBP_BPI_CETP_C"/>
    <property type="match status" value="1"/>
</dbReference>
<feature type="signal peptide" evidence="3">
    <location>
        <begin position="1"/>
        <end position="19"/>
    </location>
</feature>
<dbReference type="InterPro" id="IPR001124">
    <property type="entry name" value="Lipid-bd_serum_glycop_C"/>
</dbReference>
<dbReference type="PIRSF" id="PIRSF002417">
    <property type="entry name" value="Lipid_binding_protein"/>
    <property type="match status" value="1"/>
</dbReference>
<protein>
    <submittedName>
        <fullName evidence="6">Uncharacterized protein</fullName>
    </submittedName>
</protein>
<evidence type="ECO:0000313" key="7">
    <source>
        <dbReference type="Proteomes" id="UP000796880"/>
    </source>
</evidence>
<evidence type="ECO:0000259" key="4">
    <source>
        <dbReference type="SMART" id="SM00328"/>
    </source>
</evidence>
<dbReference type="FunFam" id="3.15.10.10:FF:000001">
    <property type="entry name" value="phospholipid transfer protein-like"/>
    <property type="match status" value="1"/>
</dbReference>
<dbReference type="SMART" id="SM00329">
    <property type="entry name" value="BPI2"/>
    <property type="match status" value="1"/>
</dbReference>
<dbReference type="SUPFAM" id="SSF55394">
    <property type="entry name" value="Bactericidal permeability-increasing protein, BPI"/>
    <property type="match status" value="2"/>
</dbReference>
<keyword evidence="1" id="KW-0325">Glycoprotein</keyword>
<dbReference type="Pfam" id="PF01273">
    <property type="entry name" value="LBP_BPI_CETP"/>
    <property type="match status" value="1"/>
</dbReference>
<keyword evidence="7" id="KW-1185">Reference proteome</keyword>
<evidence type="ECO:0000256" key="1">
    <source>
        <dbReference type="ARBA" id="ARBA00023180"/>
    </source>
</evidence>
<dbReference type="GO" id="GO:0008289">
    <property type="term" value="F:lipid binding"/>
    <property type="evidence" value="ECO:0007669"/>
    <property type="project" value="InterPro"/>
</dbReference>
<organism evidence="6 7">
    <name type="scientific">Rhamnella rubrinervis</name>
    <dbReference type="NCBI Taxonomy" id="2594499"/>
    <lineage>
        <taxon>Eukaryota</taxon>
        <taxon>Viridiplantae</taxon>
        <taxon>Streptophyta</taxon>
        <taxon>Embryophyta</taxon>
        <taxon>Tracheophyta</taxon>
        <taxon>Spermatophyta</taxon>
        <taxon>Magnoliopsida</taxon>
        <taxon>eudicotyledons</taxon>
        <taxon>Gunneridae</taxon>
        <taxon>Pentapetalae</taxon>
        <taxon>rosids</taxon>
        <taxon>fabids</taxon>
        <taxon>Rosales</taxon>
        <taxon>Rhamnaceae</taxon>
        <taxon>rhamnoid group</taxon>
        <taxon>Rhamneae</taxon>
        <taxon>Rhamnella</taxon>
    </lineage>
</organism>
<dbReference type="InterPro" id="IPR030675">
    <property type="entry name" value="BPI/LBP"/>
</dbReference>
<dbReference type="CDD" id="cd00025">
    <property type="entry name" value="BPI1"/>
    <property type="match status" value="1"/>
</dbReference>
<gene>
    <name evidence="6" type="ORF">FNV43_RR03820</name>
</gene>
<dbReference type="OrthoDB" id="10255543at2759"/>
<dbReference type="Proteomes" id="UP000796880">
    <property type="component" value="Unassembled WGS sequence"/>
</dbReference>